<evidence type="ECO:0000313" key="3">
    <source>
        <dbReference type="Proteomes" id="UP001501231"/>
    </source>
</evidence>
<organism evidence="2 3">
    <name type="scientific">Actinomadura vinacea</name>
    <dbReference type="NCBI Taxonomy" id="115336"/>
    <lineage>
        <taxon>Bacteria</taxon>
        <taxon>Bacillati</taxon>
        <taxon>Actinomycetota</taxon>
        <taxon>Actinomycetes</taxon>
        <taxon>Streptosporangiales</taxon>
        <taxon>Thermomonosporaceae</taxon>
        <taxon>Actinomadura</taxon>
    </lineage>
</organism>
<evidence type="ECO:0000256" key="1">
    <source>
        <dbReference type="SAM" id="MobiDB-lite"/>
    </source>
</evidence>
<dbReference type="EMBL" id="BAAARW010000012">
    <property type="protein sequence ID" value="GAA2420657.1"/>
    <property type="molecule type" value="Genomic_DNA"/>
</dbReference>
<protein>
    <submittedName>
        <fullName evidence="2">Uncharacterized protein</fullName>
    </submittedName>
</protein>
<proteinExistence type="predicted"/>
<name>A0ABN3J2E1_9ACTN</name>
<comment type="caution">
    <text evidence="2">The sequence shown here is derived from an EMBL/GenBank/DDBJ whole genome shotgun (WGS) entry which is preliminary data.</text>
</comment>
<accession>A0ABN3J2E1</accession>
<reference evidence="2 3" key="1">
    <citation type="journal article" date="2019" name="Int. J. Syst. Evol. Microbiol.">
        <title>The Global Catalogue of Microorganisms (GCM) 10K type strain sequencing project: providing services to taxonomists for standard genome sequencing and annotation.</title>
        <authorList>
            <consortium name="The Broad Institute Genomics Platform"/>
            <consortium name="The Broad Institute Genome Sequencing Center for Infectious Disease"/>
            <person name="Wu L."/>
            <person name="Ma J."/>
        </authorList>
    </citation>
    <scope>NUCLEOTIDE SEQUENCE [LARGE SCALE GENOMIC DNA]</scope>
    <source>
        <strain evidence="2 3">JCM 3325</strain>
    </source>
</reference>
<feature type="region of interest" description="Disordered" evidence="1">
    <location>
        <begin position="43"/>
        <end position="80"/>
    </location>
</feature>
<gene>
    <name evidence="2" type="ORF">GCM10010191_34930</name>
</gene>
<evidence type="ECO:0000313" key="2">
    <source>
        <dbReference type="EMBL" id="GAA2420657.1"/>
    </source>
</evidence>
<feature type="compositionally biased region" description="Polar residues" evidence="1">
    <location>
        <begin position="46"/>
        <end position="57"/>
    </location>
</feature>
<dbReference type="Proteomes" id="UP001501231">
    <property type="component" value="Unassembled WGS sequence"/>
</dbReference>
<keyword evidence="3" id="KW-1185">Reference proteome</keyword>
<sequence length="232" mass="24094">MKKVRVLVGAGAVGAVVATGGIWALNGSEMTTARNVSNEKGIVAGANSSRGSDTSRAAGTRETRETGNATTNGAKSPERLSATTFFARGKGPFTHQSDEVYTSSGGQVSCISGKTWSMVATFHVKDVTATSAYVSKIVATYRAPVKSKAVVLGGQQFYQGDGKQLLANDVGKIGTLQGGGKWTQTHVINKRVSFAKGAAIFKRRASISQAPGTKEAGWCGGPAGLEIKVRPR</sequence>